<protein>
    <submittedName>
        <fullName evidence="1">Uncharacterized protein</fullName>
    </submittedName>
</protein>
<dbReference type="HOGENOM" id="CLU_2205741_0_0_0"/>
<dbReference type="OrthoDB" id="7907310at2"/>
<sequence>MPTDIQTTIDALSGDLSQIAPEDGTALIGSWLNDLEDADWRGAKTLHADLVSLRHQLESDAPDAGRISDLLVKLGESAERAAPEGGQVGEQVTKLASTLMDAGKRLA</sequence>
<evidence type="ECO:0000313" key="1">
    <source>
        <dbReference type="EMBL" id="AFD26184.1"/>
    </source>
</evidence>
<evidence type="ECO:0000313" key="2">
    <source>
        <dbReference type="Proteomes" id="UP000007575"/>
    </source>
</evidence>
<keyword evidence="2" id="KW-1185">Reference proteome</keyword>
<dbReference type="KEGG" id="dgo:DGo_CA2257"/>
<dbReference type="PATRIC" id="fig|745776.4.peg.2316"/>
<dbReference type="EMBL" id="CP002191">
    <property type="protein sequence ID" value="AFD26184.1"/>
    <property type="molecule type" value="Genomic_DNA"/>
</dbReference>
<proteinExistence type="predicted"/>
<gene>
    <name evidence="1" type="ordered locus">DGo_CA2257</name>
</gene>
<organism evidence="1 2">
    <name type="scientific">Deinococcus gobiensis (strain DSM 21396 / JCM 16679 / CGMCC 1.7299 / I-0)</name>
    <dbReference type="NCBI Taxonomy" id="745776"/>
    <lineage>
        <taxon>Bacteria</taxon>
        <taxon>Thermotogati</taxon>
        <taxon>Deinococcota</taxon>
        <taxon>Deinococci</taxon>
        <taxon>Deinococcales</taxon>
        <taxon>Deinococcaceae</taxon>
        <taxon>Deinococcus</taxon>
    </lineage>
</organism>
<dbReference type="AlphaFoldDB" id="H8GZ66"/>
<name>H8GZ66_DEIGI</name>
<accession>H8GZ66</accession>
<dbReference type="Proteomes" id="UP000007575">
    <property type="component" value="Chromosome"/>
</dbReference>
<dbReference type="RefSeq" id="WP_014685667.1">
    <property type="nucleotide sequence ID" value="NC_017790.1"/>
</dbReference>
<reference evidence="1 2" key="1">
    <citation type="journal article" date="2012" name="PLoS ONE">
        <title>Genome sequence and transcriptome analysis of the radioresistant bacterium Deinococcus gobiensis: insights into the extreme environmental adaptations.</title>
        <authorList>
            <person name="Yuan M."/>
            <person name="Chen M."/>
            <person name="Zhang W."/>
            <person name="Lu W."/>
            <person name="Wang J."/>
            <person name="Yang M."/>
            <person name="Zhao P."/>
            <person name="Tang R."/>
            <person name="Li X."/>
            <person name="Hao Y."/>
            <person name="Zhou Z."/>
            <person name="Zhan Y."/>
            <person name="Yu H."/>
            <person name="Teng C."/>
            <person name="Yan Y."/>
            <person name="Ping S."/>
            <person name="Wang Y."/>
            <person name="Lin M."/>
        </authorList>
    </citation>
    <scope>NUCLEOTIDE SEQUENCE [LARGE SCALE GENOMIC DNA]</scope>
    <source>
        <strain evidence="1 2">I-0</strain>
    </source>
</reference>